<dbReference type="Proteomes" id="UP000700059">
    <property type="component" value="Unassembled WGS sequence"/>
</dbReference>
<evidence type="ECO:0000313" key="1">
    <source>
        <dbReference type="EMBL" id="MBX7490604.1"/>
    </source>
</evidence>
<dbReference type="SUPFAM" id="SSF56784">
    <property type="entry name" value="HAD-like"/>
    <property type="match status" value="1"/>
</dbReference>
<reference evidence="1 2" key="1">
    <citation type="submission" date="2021-08" db="EMBL/GenBank/DDBJ databases">
        <title>Helicobacter spp. isolated from feces of Anatolian Ground Squirrel (Spermophilus xanthoprymnus) in Turkey.</title>
        <authorList>
            <person name="Aydin F."/>
            <person name="Abay S."/>
            <person name="Kayman T."/>
            <person name="Karakaya E."/>
            <person name="Saticioglu I.B."/>
        </authorList>
    </citation>
    <scope>NUCLEOTIDE SEQUENCE [LARGE SCALE GENOMIC DNA]</scope>
    <source>
        <strain evidence="1 2">Faydin-H70</strain>
    </source>
</reference>
<name>A0ABS7JMH5_9HELI</name>
<dbReference type="InterPro" id="IPR036412">
    <property type="entry name" value="HAD-like_sf"/>
</dbReference>
<accession>A0ABS7JMH5</accession>
<dbReference type="EMBL" id="JAIGYQ010000004">
    <property type="protein sequence ID" value="MBX7490604.1"/>
    <property type="molecule type" value="Genomic_DNA"/>
</dbReference>
<dbReference type="GO" id="GO:0016787">
    <property type="term" value="F:hydrolase activity"/>
    <property type="evidence" value="ECO:0007669"/>
    <property type="project" value="UniProtKB-KW"/>
</dbReference>
<dbReference type="InterPro" id="IPR010039">
    <property type="entry name" value="EcbF_BcbF"/>
</dbReference>
<keyword evidence="1" id="KW-0378">Hydrolase</keyword>
<dbReference type="Gene3D" id="3.40.50.1000">
    <property type="entry name" value="HAD superfamily/HAD-like"/>
    <property type="match status" value="1"/>
</dbReference>
<comment type="caution">
    <text evidence="1">The sequence shown here is derived from an EMBL/GenBank/DDBJ whole genome shotgun (WGS) entry which is preliminary data.</text>
</comment>
<dbReference type="NCBIfam" id="TIGR01689">
    <property type="entry name" value="EcbF-BcbF"/>
    <property type="match status" value="1"/>
</dbReference>
<protein>
    <submittedName>
        <fullName evidence="1">HAD hydrolase family protein</fullName>
    </submittedName>
</protein>
<dbReference type="RefSeq" id="WP_221531889.1">
    <property type="nucleotide sequence ID" value="NZ_JAIGYP010000004.1"/>
</dbReference>
<dbReference type="Pfam" id="PF08282">
    <property type="entry name" value="Hydrolase_3"/>
    <property type="match status" value="1"/>
</dbReference>
<evidence type="ECO:0000313" key="2">
    <source>
        <dbReference type="Proteomes" id="UP000700059"/>
    </source>
</evidence>
<organism evidence="1 2">
    <name type="scientific">Helicobacter turcicus</name>
    <dbReference type="NCBI Taxonomy" id="2867412"/>
    <lineage>
        <taxon>Bacteria</taxon>
        <taxon>Pseudomonadati</taxon>
        <taxon>Campylobacterota</taxon>
        <taxon>Epsilonproteobacteria</taxon>
        <taxon>Campylobacterales</taxon>
        <taxon>Helicobacteraceae</taxon>
        <taxon>Helicobacter</taxon>
    </lineage>
</organism>
<sequence>MKNIIIDLDGTLTIESDDSYSNKTPNTQVIRKLREYKEMGFNITISTSRGMRTHNGNIGQINIHTLPNILEWLNKHNVPYDEVIVGKPWCGFDGFYIDDKAIRPSEFCSMRYENILELLKQEKQKNIGE</sequence>
<proteinExistence type="predicted"/>
<dbReference type="InterPro" id="IPR023214">
    <property type="entry name" value="HAD_sf"/>
</dbReference>
<gene>
    <name evidence="1" type="ORF">K4G57_03865</name>
</gene>
<keyword evidence="2" id="KW-1185">Reference proteome</keyword>